<proteinExistence type="predicted"/>
<dbReference type="AlphaFoldDB" id="A0AA37BF66"/>
<gene>
    <name evidence="2" type="ORF">GCM10010126_21690</name>
</gene>
<feature type="transmembrane region" description="Helical" evidence="1">
    <location>
        <begin position="31"/>
        <end position="54"/>
    </location>
</feature>
<dbReference type="EMBL" id="BMQD01000005">
    <property type="protein sequence ID" value="GGK61974.1"/>
    <property type="molecule type" value="Genomic_DNA"/>
</dbReference>
<sequence length="60" mass="6550">MLVPVLVLVGLPVLGTLIGTFLRFRGPGGRFFGIALGVFFAGVSLMALLAYWFYYSITHI</sequence>
<accession>A0AA37BF66</accession>
<reference evidence="2" key="1">
    <citation type="journal article" date="2014" name="Int. J. Syst. Evol. Microbiol.">
        <title>Complete genome sequence of Corynebacterium casei LMG S-19264T (=DSM 44701T), isolated from a smear-ripened cheese.</title>
        <authorList>
            <consortium name="US DOE Joint Genome Institute (JGI-PGF)"/>
            <person name="Walter F."/>
            <person name="Albersmeier A."/>
            <person name="Kalinowski J."/>
            <person name="Ruckert C."/>
        </authorList>
    </citation>
    <scope>NUCLEOTIDE SEQUENCE</scope>
    <source>
        <strain evidence="2">JCM 3093</strain>
    </source>
</reference>
<dbReference type="Proteomes" id="UP000627984">
    <property type="component" value="Unassembled WGS sequence"/>
</dbReference>
<keyword evidence="1" id="KW-0472">Membrane</keyword>
<evidence type="ECO:0000313" key="2">
    <source>
        <dbReference type="EMBL" id="GGK61974.1"/>
    </source>
</evidence>
<evidence type="ECO:0000256" key="1">
    <source>
        <dbReference type="SAM" id="Phobius"/>
    </source>
</evidence>
<reference evidence="2" key="2">
    <citation type="submission" date="2022-09" db="EMBL/GenBank/DDBJ databases">
        <authorList>
            <person name="Sun Q."/>
            <person name="Ohkuma M."/>
        </authorList>
    </citation>
    <scope>NUCLEOTIDE SEQUENCE</scope>
    <source>
        <strain evidence="2">JCM 3093</strain>
    </source>
</reference>
<evidence type="ECO:0000313" key="3">
    <source>
        <dbReference type="Proteomes" id="UP000627984"/>
    </source>
</evidence>
<comment type="caution">
    <text evidence="2">The sequence shown here is derived from an EMBL/GenBank/DDBJ whole genome shotgun (WGS) entry which is preliminary data.</text>
</comment>
<keyword evidence="1" id="KW-0812">Transmembrane</keyword>
<feature type="transmembrane region" description="Helical" evidence="1">
    <location>
        <begin position="6"/>
        <end position="24"/>
    </location>
</feature>
<organism evidence="2 3">
    <name type="scientific">Planomonospora parontospora</name>
    <dbReference type="NCBI Taxonomy" id="58119"/>
    <lineage>
        <taxon>Bacteria</taxon>
        <taxon>Bacillati</taxon>
        <taxon>Actinomycetota</taxon>
        <taxon>Actinomycetes</taxon>
        <taxon>Streptosporangiales</taxon>
        <taxon>Streptosporangiaceae</taxon>
        <taxon>Planomonospora</taxon>
    </lineage>
</organism>
<protein>
    <submittedName>
        <fullName evidence="2">Uncharacterized protein</fullName>
    </submittedName>
</protein>
<keyword evidence="1" id="KW-1133">Transmembrane helix</keyword>
<name>A0AA37BF66_9ACTN</name>